<dbReference type="RefSeq" id="WP_034337823.1">
    <property type="nucleotide sequence ID" value="NZ_ATSX01000001.1"/>
</dbReference>
<gene>
    <name evidence="2" type="ORF">COMX_05225</name>
</gene>
<dbReference type="PANTHER" id="PTHR43581">
    <property type="entry name" value="ATP/GTP PHOSPHATASE"/>
    <property type="match status" value="1"/>
</dbReference>
<comment type="caution">
    <text evidence="2">The sequence shown here is derived from an EMBL/GenBank/DDBJ whole genome shotgun (WGS) entry which is preliminary data.</text>
</comment>
<dbReference type="PANTHER" id="PTHR43581:SF4">
    <property type="entry name" value="ATP_GTP PHOSPHATASE"/>
    <property type="match status" value="1"/>
</dbReference>
<accession>W7DVS1</accession>
<protein>
    <recommendedName>
        <fullName evidence="1">AAA+ ATPase domain-containing protein</fullName>
    </recommendedName>
</protein>
<dbReference type="Pfam" id="PF02463">
    <property type="entry name" value="SMC_N"/>
    <property type="match status" value="1"/>
</dbReference>
<dbReference type="Proteomes" id="UP000019250">
    <property type="component" value="Unassembled WGS sequence"/>
</dbReference>
<dbReference type="SUPFAM" id="SSF52540">
    <property type="entry name" value="P-loop containing nucleoside triphosphate hydrolases"/>
    <property type="match status" value="1"/>
</dbReference>
<dbReference type="InterPro" id="IPR003395">
    <property type="entry name" value="RecF/RecN/SMC_N"/>
</dbReference>
<dbReference type="OrthoDB" id="9816534at2"/>
<dbReference type="InterPro" id="IPR027417">
    <property type="entry name" value="P-loop_NTPase"/>
</dbReference>
<dbReference type="Gene3D" id="3.40.50.300">
    <property type="entry name" value="P-loop containing nucleotide triphosphate hydrolases"/>
    <property type="match status" value="1"/>
</dbReference>
<evidence type="ECO:0000313" key="2">
    <source>
        <dbReference type="EMBL" id="EUK19125.1"/>
    </source>
</evidence>
<reference evidence="2 3" key="1">
    <citation type="journal article" date="2014" name="Genome Announc.">
        <title>Draft Genome Sequence of Commensalibacter papalotli MX01, a Symbiont Identified from the Guts of Overwintering Monarch Butterflies.</title>
        <authorList>
            <person name="Servin-Garciduenas L.E."/>
            <person name="Sanchez-Quinto A."/>
            <person name="Martinez-Romero E."/>
        </authorList>
    </citation>
    <scope>NUCLEOTIDE SEQUENCE [LARGE SCALE GENOMIC DNA]</scope>
    <source>
        <strain evidence="3">MX-MONARCH01</strain>
    </source>
</reference>
<sequence length="531" mass="60941">MKVKNIHIQNFKRFTDLTIEGIPETAKMVVLVGPNGCGKTSVFEAFNYQYNVGREKEESDYIYYNKDILSLSNISIKSECHFGEEIEETVLCFRSAFRNDPDVNIDKIEADHHLTDVIYKKLIHNDQRVAINYKRLIVEIIDEVLWGKDDLKTIKELRNEYTFQIKRSMQRIFDGLILKSIVPFSEANSFYFAKGNVEHYHYKNLSSGEKAVFDLLLDIIVNVRDYKYTVLFIDEPEAHIHTKLQGKLIEEIYNLFPDEGQLWITTHSLGIMTKAKELSIKYPGSVVFLDFDGVDFDQPVTLTPSPINQVVCQKFLSVALDGLEEKLAPEIIVLCEGSLEGKKRFNFDADIYTKIFQENYSNITFISGGSSNDLVQETKEFKMLSSVLDQKSKVIRLVDRDDHSDDDVIDLKEKEIFVISRRNIEGYLFDDELIQKLVIQENKQALLDQALAIKQIALQNSIDRGNPKDDLKKASGEIVTELKKLLVLTRCGNTPEAFAKNVILPLITPETEVYKEMEREIIQPILKASGH</sequence>
<dbReference type="EMBL" id="ATSX01000001">
    <property type="protein sequence ID" value="EUK19125.1"/>
    <property type="molecule type" value="Genomic_DNA"/>
</dbReference>
<dbReference type="AlphaFoldDB" id="W7DVS1"/>
<dbReference type="STRING" id="1208583.COMX_05225"/>
<evidence type="ECO:0000313" key="3">
    <source>
        <dbReference type="Proteomes" id="UP000019250"/>
    </source>
</evidence>
<keyword evidence="3" id="KW-1185">Reference proteome</keyword>
<dbReference type="PATRIC" id="fig|1208583.4.peg.1060"/>
<feature type="domain" description="AAA+ ATPase" evidence="1">
    <location>
        <begin position="25"/>
        <end position="292"/>
    </location>
</feature>
<dbReference type="InterPro" id="IPR003593">
    <property type="entry name" value="AAA+_ATPase"/>
</dbReference>
<name>W7DVS1_9PROT</name>
<proteinExistence type="predicted"/>
<dbReference type="eggNOG" id="COG1106">
    <property type="taxonomic scope" value="Bacteria"/>
</dbReference>
<organism evidence="2 3">
    <name type="scientific">Commensalibacter papalotli</name>
    <name type="common">ex Servin-Garciduenas et al. 2014</name>
    <dbReference type="NCBI Taxonomy" id="1208583"/>
    <lineage>
        <taxon>Bacteria</taxon>
        <taxon>Pseudomonadati</taxon>
        <taxon>Pseudomonadota</taxon>
        <taxon>Alphaproteobacteria</taxon>
        <taxon>Acetobacterales</taxon>
        <taxon>Acetobacteraceae</taxon>
    </lineage>
</organism>
<evidence type="ECO:0000259" key="1">
    <source>
        <dbReference type="SMART" id="SM00382"/>
    </source>
</evidence>
<dbReference type="InterPro" id="IPR051396">
    <property type="entry name" value="Bact_Antivir_Def_Nuclease"/>
</dbReference>
<dbReference type="SMART" id="SM00382">
    <property type="entry name" value="AAA"/>
    <property type="match status" value="1"/>
</dbReference>